<sequence>MRTNRLLAVTVLSVLGVTGLTACNSDGDGDKANDAAPAASAPASAAASASKAAEGGGLEKLSVEEILTKMRAANGKLTSVKATISVVDAESDVSGTVAADSSGNCTADLSIKDQGKFSILRSGGKTWLKPDAQFIKLVVPTANASVTNMIAGKWLTGGSMDGEAEGFASFCDMPLEVLKSAGQDENGAPDNTGTKGEVKKVGGVDAIVLKVKDDEGSPMEAAVANEGEPYLLSVTSGDEGSMQFSDFDKPVKVSAPSADQIVDLDSLAGAAG</sequence>
<protein>
    <recommendedName>
        <fullName evidence="4">Lipoprotein</fullName>
    </recommendedName>
</protein>
<evidence type="ECO:0000313" key="3">
    <source>
        <dbReference type="Proteomes" id="UP001599542"/>
    </source>
</evidence>
<organism evidence="2 3">
    <name type="scientific">Kitasatospora phosalacinea</name>
    <dbReference type="NCBI Taxonomy" id="2065"/>
    <lineage>
        <taxon>Bacteria</taxon>
        <taxon>Bacillati</taxon>
        <taxon>Actinomycetota</taxon>
        <taxon>Actinomycetes</taxon>
        <taxon>Kitasatosporales</taxon>
        <taxon>Streptomycetaceae</taxon>
        <taxon>Kitasatospora</taxon>
    </lineage>
</organism>
<evidence type="ECO:0000256" key="1">
    <source>
        <dbReference type="SAM" id="SignalP"/>
    </source>
</evidence>
<dbReference type="EMBL" id="JBHYPX010000078">
    <property type="protein sequence ID" value="MFE1356145.1"/>
    <property type="molecule type" value="Genomic_DNA"/>
</dbReference>
<dbReference type="Proteomes" id="UP001599542">
    <property type="component" value="Unassembled WGS sequence"/>
</dbReference>
<name>A0ABW6GTN4_9ACTN</name>
<keyword evidence="1" id="KW-0732">Signal</keyword>
<evidence type="ECO:0008006" key="4">
    <source>
        <dbReference type="Google" id="ProtNLM"/>
    </source>
</evidence>
<dbReference type="RefSeq" id="WP_380330560.1">
    <property type="nucleotide sequence ID" value="NZ_JBHYPW010000069.1"/>
</dbReference>
<reference evidence="2 3" key="1">
    <citation type="submission" date="2024-09" db="EMBL/GenBank/DDBJ databases">
        <title>The Natural Products Discovery Center: Release of the First 8490 Sequenced Strains for Exploring Actinobacteria Biosynthetic Diversity.</title>
        <authorList>
            <person name="Kalkreuter E."/>
            <person name="Kautsar S.A."/>
            <person name="Yang D."/>
            <person name="Bader C.D."/>
            <person name="Teijaro C.N."/>
            <person name="Fluegel L."/>
            <person name="Davis C.M."/>
            <person name="Simpson J.R."/>
            <person name="Lauterbach L."/>
            <person name="Steele A.D."/>
            <person name="Gui C."/>
            <person name="Meng S."/>
            <person name="Li G."/>
            <person name="Viehrig K."/>
            <person name="Ye F."/>
            <person name="Su P."/>
            <person name="Kiefer A.F."/>
            <person name="Nichols A."/>
            <person name="Cepeda A.J."/>
            <person name="Yan W."/>
            <person name="Fan B."/>
            <person name="Jiang Y."/>
            <person name="Adhikari A."/>
            <person name="Zheng C.-J."/>
            <person name="Schuster L."/>
            <person name="Cowan T.M."/>
            <person name="Smanski M.J."/>
            <person name="Chevrette M.G."/>
            <person name="De Carvalho L.P.S."/>
            <person name="Shen B."/>
        </authorList>
    </citation>
    <scope>NUCLEOTIDE SEQUENCE [LARGE SCALE GENOMIC DNA]</scope>
    <source>
        <strain evidence="2 3">NPDC058753</strain>
    </source>
</reference>
<accession>A0ABW6GTN4</accession>
<proteinExistence type="predicted"/>
<dbReference type="PROSITE" id="PS51257">
    <property type="entry name" value="PROKAR_LIPOPROTEIN"/>
    <property type="match status" value="1"/>
</dbReference>
<feature type="signal peptide" evidence="1">
    <location>
        <begin position="1"/>
        <end position="22"/>
    </location>
</feature>
<gene>
    <name evidence="2" type="ORF">ACFW6T_29625</name>
</gene>
<keyword evidence="3" id="KW-1185">Reference proteome</keyword>
<evidence type="ECO:0000313" key="2">
    <source>
        <dbReference type="EMBL" id="MFE1356145.1"/>
    </source>
</evidence>
<dbReference type="Gene3D" id="2.50.20.20">
    <property type="match status" value="1"/>
</dbReference>
<feature type="chain" id="PRO_5046716170" description="Lipoprotein" evidence="1">
    <location>
        <begin position="23"/>
        <end position="272"/>
    </location>
</feature>
<comment type="caution">
    <text evidence="2">The sequence shown here is derived from an EMBL/GenBank/DDBJ whole genome shotgun (WGS) entry which is preliminary data.</text>
</comment>